<dbReference type="InterPro" id="IPR036390">
    <property type="entry name" value="WH_DNA-bd_sf"/>
</dbReference>
<comment type="similarity">
    <text evidence="1">Belongs to the LysR transcriptional regulatory family.</text>
</comment>
<dbReference type="InterPro" id="IPR036388">
    <property type="entry name" value="WH-like_DNA-bd_sf"/>
</dbReference>
<dbReference type="SUPFAM" id="SSF46785">
    <property type="entry name" value="Winged helix' DNA-binding domain"/>
    <property type="match status" value="1"/>
</dbReference>
<dbReference type="AlphaFoldDB" id="A0A0B8QEF1"/>
<evidence type="ECO:0000256" key="4">
    <source>
        <dbReference type="ARBA" id="ARBA00023163"/>
    </source>
</evidence>
<protein>
    <submittedName>
        <fullName evidence="6">Transcriptional regulator</fullName>
    </submittedName>
</protein>
<keyword evidence="3" id="KW-0238">DNA-binding</keyword>
<comment type="caution">
    <text evidence="6">The sequence shown here is derived from an EMBL/GenBank/DDBJ whole genome shotgun (WGS) entry which is preliminary data.</text>
</comment>
<dbReference type="Pfam" id="PF03466">
    <property type="entry name" value="LysR_substrate"/>
    <property type="match status" value="1"/>
</dbReference>
<evidence type="ECO:0000313" key="7">
    <source>
        <dbReference type="Proteomes" id="UP000031666"/>
    </source>
</evidence>
<dbReference type="Proteomes" id="UP000031666">
    <property type="component" value="Unassembled WGS sequence"/>
</dbReference>
<dbReference type="STRING" id="1481914.JCM19241_3289"/>
<evidence type="ECO:0000259" key="5">
    <source>
        <dbReference type="PROSITE" id="PS50931"/>
    </source>
</evidence>
<dbReference type="PROSITE" id="PS50931">
    <property type="entry name" value="HTH_LYSR"/>
    <property type="match status" value="1"/>
</dbReference>
<dbReference type="Gene3D" id="1.10.10.10">
    <property type="entry name" value="Winged helix-like DNA-binding domain superfamily/Winged helix DNA-binding domain"/>
    <property type="match status" value="1"/>
</dbReference>
<reference evidence="6 7" key="1">
    <citation type="submission" date="2015-01" db="EMBL/GenBank/DDBJ databases">
        <title>Vibrio sp. C94 JCM 19241 whole genome shotgun sequence.</title>
        <authorList>
            <person name="Sawabe T."/>
            <person name="Meirelles P."/>
            <person name="Feng G."/>
            <person name="Sayaka M."/>
            <person name="Hattori M."/>
            <person name="Ohkuma M."/>
        </authorList>
    </citation>
    <scope>NUCLEOTIDE SEQUENCE [LARGE SCALE GENOMIC DNA]</scope>
    <source>
        <strain evidence="7">JCM 19241</strain>
    </source>
</reference>
<accession>A0A0B8QEF1</accession>
<dbReference type="FunFam" id="1.10.10.10:FF:000001">
    <property type="entry name" value="LysR family transcriptional regulator"/>
    <property type="match status" value="1"/>
</dbReference>
<evidence type="ECO:0000313" key="6">
    <source>
        <dbReference type="EMBL" id="GAM75377.1"/>
    </source>
</evidence>
<keyword evidence="2" id="KW-0805">Transcription regulation</keyword>
<dbReference type="PANTHER" id="PTHR30126:SF91">
    <property type="entry name" value="LYSR FAMILY TRANSCRIPTIONAL REGULATOR"/>
    <property type="match status" value="1"/>
</dbReference>
<proteinExistence type="inferred from homology"/>
<feature type="domain" description="HTH lysR-type" evidence="5">
    <location>
        <begin position="4"/>
        <end position="61"/>
    </location>
</feature>
<dbReference type="GO" id="GO:0000976">
    <property type="term" value="F:transcription cis-regulatory region binding"/>
    <property type="evidence" value="ECO:0007669"/>
    <property type="project" value="TreeGrafter"/>
</dbReference>
<evidence type="ECO:0000256" key="1">
    <source>
        <dbReference type="ARBA" id="ARBA00009437"/>
    </source>
</evidence>
<keyword evidence="4" id="KW-0804">Transcription</keyword>
<dbReference type="InterPro" id="IPR005119">
    <property type="entry name" value="LysR_subst-bd"/>
</dbReference>
<sequence>MISLNVEHLHYFTTVVETGTFTAAGRRLNRDRSSIGQAIANLEIDLGVSLFNRNGRVITLTSEGESLYSRARTLVQNYQAFCQFSQNISSGIEEHLNIGVDFLTTNHEIASLDRAISEQFPGITVHWQSHLTEQLDKLLANGELDLALRMYQNRDLPEDFHPKHIDNIAMTCVVNSEFGAENNLTHHHADLRKLPLIVYPGLESVIRTDRFELTQSTFSPSASLEIIKQKPSWGVFPQKLIDNNETKYKQTNIDTKAPLYSRRVLIWHHKASFGSAKQWLISEIGPLLCQPN</sequence>
<dbReference type="GO" id="GO:0003700">
    <property type="term" value="F:DNA-binding transcription factor activity"/>
    <property type="evidence" value="ECO:0007669"/>
    <property type="project" value="InterPro"/>
</dbReference>
<name>A0A0B8QEF1_9VIBR</name>
<organism evidence="6 7">
    <name type="scientific">Vibrio ishigakensis</name>
    <dbReference type="NCBI Taxonomy" id="1481914"/>
    <lineage>
        <taxon>Bacteria</taxon>
        <taxon>Pseudomonadati</taxon>
        <taxon>Pseudomonadota</taxon>
        <taxon>Gammaproteobacteria</taxon>
        <taxon>Vibrionales</taxon>
        <taxon>Vibrionaceae</taxon>
        <taxon>Vibrio</taxon>
    </lineage>
</organism>
<evidence type="ECO:0000256" key="2">
    <source>
        <dbReference type="ARBA" id="ARBA00023015"/>
    </source>
</evidence>
<evidence type="ECO:0000256" key="3">
    <source>
        <dbReference type="ARBA" id="ARBA00023125"/>
    </source>
</evidence>
<reference evidence="6 7" key="2">
    <citation type="submission" date="2015-01" db="EMBL/GenBank/DDBJ databases">
        <authorList>
            <consortium name="NBRP consortium"/>
            <person name="Sawabe T."/>
            <person name="Meirelles P."/>
            <person name="Feng G."/>
            <person name="Sayaka M."/>
            <person name="Hattori M."/>
            <person name="Ohkuma M."/>
        </authorList>
    </citation>
    <scope>NUCLEOTIDE SEQUENCE [LARGE SCALE GENOMIC DNA]</scope>
    <source>
        <strain evidence="7">JCM 19241</strain>
    </source>
</reference>
<dbReference type="EMBL" id="BBSC01000004">
    <property type="protein sequence ID" value="GAM75377.1"/>
    <property type="molecule type" value="Genomic_DNA"/>
</dbReference>
<dbReference type="InterPro" id="IPR000847">
    <property type="entry name" value="LysR_HTH_N"/>
</dbReference>
<dbReference type="Pfam" id="PF00126">
    <property type="entry name" value="HTH_1"/>
    <property type="match status" value="1"/>
</dbReference>
<dbReference type="CDD" id="cd05466">
    <property type="entry name" value="PBP2_LTTR_substrate"/>
    <property type="match status" value="1"/>
</dbReference>
<gene>
    <name evidence="6" type="ORF">JCM19241_3289</name>
</gene>
<dbReference type="SUPFAM" id="SSF53850">
    <property type="entry name" value="Periplasmic binding protein-like II"/>
    <property type="match status" value="1"/>
</dbReference>
<dbReference type="PANTHER" id="PTHR30126">
    <property type="entry name" value="HTH-TYPE TRANSCRIPTIONAL REGULATOR"/>
    <property type="match status" value="1"/>
</dbReference>
<dbReference type="Gene3D" id="3.40.190.290">
    <property type="match status" value="1"/>
</dbReference>